<evidence type="ECO:0000313" key="9">
    <source>
        <dbReference type="Proteomes" id="UP000275356"/>
    </source>
</evidence>
<keyword evidence="9" id="KW-1185">Reference proteome</keyword>
<dbReference type="Gene3D" id="3.30.460.10">
    <property type="entry name" value="Beta Polymerase, domain 2"/>
    <property type="match status" value="1"/>
</dbReference>
<evidence type="ECO:0000256" key="4">
    <source>
        <dbReference type="ARBA" id="ARBA00022741"/>
    </source>
</evidence>
<dbReference type="SUPFAM" id="SSF81301">
    <property type="entry name" value="Nucleotidyltransferase"/>
    <property type="match status" value="1"/>
</dbReference>
<keyword evidence="5 6" id="KW-0067">ATP-binding</keyword>
<sequence>MLLIGLTGGMAAGKSTVARRMARLGAVVVDADVLAREVVEPGTPGLAAVVERFGSEVTGESGALDRARLAALVFDDAVARADLEAIIHPAVGAAFEERVAQLAAERPDAIVVHDVPLLAENGLAPRYHLVLVADAPEAVRIERAVRERGMTEDAARARIAAQASDAQRRAVADVLIDTACAPEETTAAVDALWTERLVPFERNLREGRRAARPTAELVEDDAADPWAQQAARVLARLELAGGDLVLDAAHIGSTSVPGLPAKDVLDVQVGVPSLAAAALLAPRFGEAGFPLVAGLGQDTPKPDAPDPELWRKAFHANADPARPVNVHVRVTGSPGWTWALAFRDWLRADPAARERYRRVKEGVLAEVADQLGEHPTHAYAEAKEPFFTEVDGELTAWRERTGWQPRP</sequence>
<dbReference type="Pfam" id="PF04229">
    <property type="entry name" value="GrpB"/>
    <property type="match status" value="1"/>
</dbReference>
<keyword evidence="6" id="KW-0173">Coenzyme A biosynthesis</keyword>
<dbReference type="InterPro" id="IPR007344">
    <property type="entry name" value="GrpB/CoaE"/>
</dbReference>
<keyword evidence="6 8" id="KW-0418">Kinase</keyword>
<comment type="subcellular location">
    <subcellularLocation>
        <location evidence="6">Cytoplasm</location>
    </subcellularLocation>
</comment>
<evidence type="ECO:0000313" key="8">
    <source>
        <dbReference type="EMBL" id="ROR93455.1"/>
    </source>
</evidence>
<dbReference type="InterPro" id="IPR043519">
    <property type="entry name" value="NT_sf"/>
</dbReference>
<dbReference type="NCBIfam" id="NF002879">
    <property type="entry name" value="PRK03333.1"/>
    <property type="match status" value="1"/>
</dbReference>
<evidence type="ECO:0000256" key="6">
    <source>
        <dbReference type="HAMAP-Rule" id="MF_00376"/>
    </source>
</evidence>
<dbReference type="GO" id="GO:0004140">
    <property type="term" value="F:dephospho-CoA kinase activity"/>
    <property type="evidence" value="ECO:0007669"/>
    <property type="project" value="UniProtKB-UniRule"/>
</dbReference>
<keyword evidence="6" id="KW-0808">Transferase</keyword>
<evidence type="ECO:0000256" key="2">
    <source>
        <dbReference type="ARBA" id="ARBA00011058"/>
    </source>
</evidence>
<dbReference type="UniPathway" id="UPA00241">
    <property type="reaction ID" value="UER00356"/>
</dbReference>
<comment type="similarity">
    <text evidence="1">In the N-terminal section; belongs to the CoaE family.</text>
</comment>
<feature type="binding site" evidence="6">
    <location>
        <begin position="11"/>
        <end position="16"/>
    </location>
    <ligand>
        <name>ATP</name>
        <dbReference type="ChEBI" id="CHEBI:30616"/>
    </ligand>
</feature>
<protein>
    <recommendedName>
        <fullName evidence="6 7">Dephospho-CoA kinase</fullName>
        <ecNumber evidence="6 7">2.7.1.24</ecNumber>
    </recommendedName>
    <alternativeName>
        <fullName evidence="6">Dephosphocoenzyme A kinase</fullName>
    </alternativeName>
</protein>
<comment type="pathway">
    <text evidence="6">Cofactor biosynthesis; coenzyme A biosynthesis; CoA from (R)-pantothenate: step 5/5.</text>
</comment>
<comment type="caution">
    <text evidence="8">The sequence shown here is derived from an EMBL/GenBank/DDBJ whole genome shotgun (WGS) entry which is preliminary data.</text>
</comment>
<reference evidence="8 9" key="1">
    <citation type="submission" date="2018-11" db="EMBL/GenBank/DDBJ databases">
        <title>Sequencing the genomes of 1000 actinobacteria strains.</title>
        <authorList>
            <person name="Klenk H.-P."/>
        </authorList>
    </citation>
    <scope>NUCLEOTIDE SEQUENCE [LARGE SCALE GENOMIC DNA]</scope>
    <source>
        <strain evidence="8 9">DSM 13521</strain>
    </source>
</reference>
<evidence type="ECO:0000256" key="7">
    <source>
        <dbReference type="NCBIfam" id="TIGR00152"/>
    </source>
</evidence>
<dbReference type="PANTHER" id="PTHR10695:SF46">
    <property type="entry name" value="BIFUNCTIONAL COENZYME A SYNTHASE-RELATED"/>
    <property type="match status" value="1"/>
</dbReference>
<accession>A0A3N2D0Z3</accession>
<dbReference type="CDD" id="cd02022">
    <property type="entry name" value="DPCK"/>
    <property type="match status" value="1"/>
</dbReference>
<dbReference type="GO" id="GO:0005737">
    <property type="term" value="C:cytoplasm"/>
    <property type="evidence" value="ECO:0007669"/>
    <property type="project" value="UniProtKB-SubCell"/>
</dbReference>
<dbReference type="SUPFAM" id="SSF52540">
    <property type="entry name" value="P-loop containing nucleoside triphosphate hydrolases"/>
    <property type="match status" value="1"/>
</dbReference>
<dbReference type="PROSITE" id="PS51219">
    <property type="entry name" value="DPCK"/>
    <property type="match status" value="1"/>
</dbReference>
<dbReference type="RefSeq" id="WP_123740925.1">
    <property type="nucleotide sequence ID" value="NZ_RKHQ01000002.1"/>
</dbReference>
<dbReference type="EMBL" id="RKHQ01000002">
    <property type="protein sequence ID" value="ROR93455.1"/>
    <property type="molecule type" value="Genomic_DNA"/>
</dbReference>
<keyword evidence="4 6" id="KW-0547">Nucleotide-binding</keyword>
<dbReference type="InterPro" id="IPR027417">
    <property type="entry name" value="P-loop_NTPase"/>
</dbReference>
<dbReference type="Proteomes" id="UP000275356">
    <property type="component" value="Unassembled WGS sequence"/>
</dbReference>
<dbReference type="GO" id="GO:0015937">
    <property type="term" value="P:coenzyme A biosynthetic process"/>
    <property type="evidence" value="ECO:0007669"/>
    <property type="project" value="UniProtKB-UniRule"/>
</dbReference>
<comment type="function">
    <text evidence="6">Catalyzes the phosphorylation of the 3'-hydroxyl group of dephosphocoenzyme A to form coenzyme A.</text>
</comment>
<comment type="catalytic activity">
    <reaction evidence="6">
        <text>3'-dephospho-CoA + ATP = ADP + CoA + H(+)</text>
        <dbReference type="Rhea" id="RHEA:18245"/>
        <dbReference type="ChEBI" id="CHEBI:15378"/>
        <dbReference type="ChEBI" id="CHEBI:30616"/>
        <dbReference type="ChEBI" id="CHEBI:57287"/>
        <dbReference type="ChEBI" id="CHEBI:57328"/>
        <dbReference type="ChEBI" id="CHEBI:456216"/>
        <dbReference type="EC" id="2.7.1.24"/>
    </reaction>
</comment>
<dbReference type="GO" id="GO:0005524">
    <property type="term" value="F:ATP binding"/>
    <property type="evidence" value="ECO:0007669"/>
    <property type="project" value="UniProtKB-UniRule"/>
</dbReference>
<dbReference type="HAMAP" id="MF_00376">
    <property type="entry name" value="Dephospho_CoA_kinase"/>
    <property type="match status" value="1"/>
</dbReference>
<comment type="similarity">
    <text evidence="2">In the C-terminal section; belongs to the UPF0157 (GrpB) family.</text>
</comment>
<gene>
    <name evidence="6" type="primary">coaE</name>
    <name evidence="8" type="ORF">EDD28_2869</name>
</gene>
<dbReference type="EC" id="2.7.1.24" evidence="6 7"/>
<dbReference type="Pfam" id="PF01121">
    <property type="entry name" value="CoaE"/>
    <property type="match status" value="1"/>
</dbReference>
<organism evidence="8 9">
    <name type="scientific">Salana multivorans</name>
    <dbReference type="NCBI Taxonomy" id="120377"/>
    <lineage>
        <taxon>Bacteria</taxon>
        <taxon>Bacillati</taxon>
        <taxon>Actinomycetota</taxon>
        <taxon>Actinomycetes</taxon>
        <taxon>Micrococcales</taxon>
        <taxon>Beutenbergiaceae</taxon>
        <taxon>Salana</taxon>
    </lineage>
</organism>
<dbReference type="PANTHER" id="PTHR10695">
    <property type="entry name" value="DEPHOSPHO-COA KINASE-RELATED"/>
    <property type="match status" value="1"/>
</dbReference>
<dbReference type="OrthoDB" id="9812943at2"/>
<evidence type="ECO:0000256" key="5">
    <source>
        <dbReference type="ARBA" id="ARBA00022840"/>
    </source>
</evidence>
<proteinExistence type="inferred from homology"/>
<dbReference type="Gene3D" id="3.40.50.300">
    <property type="entry name" value="P-loop containing nucleotide triphosphate hydrolases"/>
    <property type="match status" value="1"/>
</dbReference>
<comment type="similarity">
    <text evidence="6">Belongs to the CoaE family.</text>
</comment>
<evidence type="ECO:0000256" key="3">
    <source>
        <dbReference type="ARBA" id="ARBA00022490"/>
    </source>
</evidence>
<name>A0A3N2D0Z3_9MICO</name>
<dbReference type="InterPro" id="IPR001977">
    <property type="entry name" value="Depp_CoAkinase"/>
</dbReference>
<keyword evidence="3 6" id="KW-0963">Cytoplasm</keyword>
<evidence type="ECO:0000256" key="1">
    <source>
        <dbReference type="ARBA" id="ARBA00008826"/>
    </source>
</evidence>
<dbReference type="AlphaFoldDB" id="A0A3N2D0Z3"/>
<dbReference type="NCBIfam" id="TIGR00152">
    <property type="entry name" value="dephospho-CoA kinase"/>
    <property type="match status" value="1"/>
</dbReference>